<reference evidence="1" key="1">
    <citation type="journal article" date="2023" name="Science">
        <title>Genome structures resolve the early diversification of teleost fishes.</title>
        <authorList>
            <person name="Parey E."/>
            <person name="Louis A."/>
            <person name="Montfort J."/>
            <person name="Bouchez O."/>
            <person name="Roques C."/>
            <person name="Iampietro C."/>
            <person name="Lluch J."/>
            <person name="Castinel A."/>
            <person name="Donnadieu C."/>
            <person name="Desvignes T."/>
            <person name="Floi Bucao C."/>
            <person name="Jouanno E."/>
            <person name="Wen M."/>
            <person name="Mejri S."/>
            <person name="Dirks R."/>
            <person name="Jansen H."/>
            <person name="Henkel C."/>
            <person name="Chen W.J."/>
            <person name="Zahm M."/>
            <person name="Cabau C."/>
            <person name="Klopp C."/>
            <person name="Thompson A.W."/>
            <person name="Robinson-Rechavi M."/>
            <person name="Braasch I."/>
            <person name="Lecointre G."/>
            <person name="Bobe J."/>
            <person name="Postlethwait J.H."/>
            <person name="Berthelot C."/>
            <person name="Roest Crollius H."/>
            <person name="Guiguen Y."/>
        </authorList>
    </citation>
    <scope>NUCLEOTIDE SEQUENCE</scope>
    <source>
        <strain evidence="1">WJC10195</strain>
    </source>
</reference>
<dbReference type="Proteomes" id="UP001152622">
    <property type="component" value="Chromosome 10"/>
</dbReference>
<evidence type="ECO:0000313" key="2">
    <source>
        <dbReference type="Proteomes" id="UP001152622"/>
    </source>
</evidence>
<comment type="caution">
    <text evidence="1">The sequence shown here is derived from an EMBL/GenBank/DDBJ whole genome shotgun (WGS) entry which is preliminary data.</text>
</comment>
<dbReference type="EMBL" id="JAINUF010000010">
    <property type="protein sequence ID" value="KAJ8347669.1"/>
    <property type="molecule type" value="Genomic_DNA"/>
</dbReference>
<gene>
    <name evidence="1" type="ORF">SKAU_G00262580</name>
</gene>
<organism evidence="1 2">
    <name type="scientific">Synaphobranchus kaupii</name>
    <name type="common">Kaup's arrowtooth eel</name>
    <dbReference type="NCBI Taxonomy" id="118154"/>
    <lineage>
        <taxon>Eukaryota</taxon>
        <taxon>Metazoa</taxon>
        <taxon>Chordata</taxon>
        <taxon>Craniata</taxon>
        <taxon>Vertebrata</taxon>
        <taxon>Euteleostomi</taxon>
        <taxon>Actinopterygii</taxon>
        <taxon>Neopterygii</taxon>
        <taxon>Teleostei</taxon>
        <taxon>Anguilliformes</taxon>
        <taxon>Synaphobranchidae</taxon>
        <taxon>Synaphobranchus</taxon>
    </lineage>
</organism>
<proteinExistence type="predicted"/>
<evidence type="ECO:0000313" key="1">
    <source>
        <dbReference type="EMBL" id="KAJ8347669.1"/>
    </source>
</evidence>
<name>A0A9Q1IPU4_SYNKA</name>
<sequence length="140" mass="15690">MGSCSATDLLLVPEGLGTGLSLLHRPAINRTDSLPGASIEELLNCAIPRLNAALWQHVQGKPWSVIGREWPVLLRRAYPILKRRKAEKDHCARLRVPLRGARPIASLANKPGESRGWKLIPFRNYKSQARYWLQAGPARR</sequence>
<keyword evidence="2" id="KW-1185">Reference proteome</keyword>
<dbReference type="AlphaFoldDB" id="A0A9Q1IPU4"/>
<accession>A0A9Q1IPU4</accession>
<protein>
    <submittedName>
        <fullName evidence="1">Uncharacterized protein</fullName>
    </submittedName>
</protein>